<reference evidence="2 3" key="1">
    <citation type="submission" date="2016-12" db="EMBL/GenBank/DDBJ databases">
        <title>The genomes of Aspergillus section Nigri reveals drivers in fungal speciation.</title>
        <authorList>
            <consortium name="DOE Joint Genome Institute"/>
            <person name="Vesth T.C."/>
            <person name="Nybo J."/>
            <person name="Theobald S."/>
            <person name="Brandl J."/>
            <person name="Frisvad J.C."/>
            <person name="Nielsen K.F."/>
            <person name="Lyhne E.K."/>
            <person name="Kogle M.E."/>
            <person name="Kuo A."/>
            <person name="Riley R."/>
            <person name="Clum A."/>
            <person name="Nolan M."/>
            <person name="Lipzen A."/>
            <person name="Salamov A."/>
            <person name="Henrissat B."/>
            <person name="Wiebenga A."/>
            <person name="De Vries R.P."/>
            <person name="Grigoriev I.V."/>
            <person name="Mortensen U.H."/>
            <person name="Andersen M.R."/>
            <person name="Baker S.E."/>
        </authorList>
    </citation>
    <scope>NUCLEOTIDE SEQUENCE [LARGE SCALE GENOMIC DNA]</scope>
    <source>
        <strain evidence="2 3">CBS 121591</strain>
    </source>
</reference>
<dbReference type="RefSeq" id="XP_025493397.1">
    <property type="nucleotide sequence ID" value="XM_025641230.1"/>
</dbReference>
<gene>
    <name evidence="2" type="ORF">BO82DRAFT_47479</name>
</gene>
<dbReference type="EMBL" id="KZ821691">
    <property type="protein sequence ID" value="PYH83197.1"/>
    <property type="molecule type" value="Genomic_DNA"/>
</dbReference>
<sequence>MSPRVFGGRISTLQRIFASPARGSPMDYFMRDKTSLHTVGHKTQALPFDSHAASRYDLRVKRPVRLHSCSKHVQCCCCQRASCFVQCQDLPFPRGTEPAIRPTACLLRTETAELRWQITPSQCEHRYIFSEKEKPFIELGNPSAWGSALDCALHTPQYRRVIQSETPTGRLSRKGKNSDRIRPEEYY</sequence>
<organism evidence="2 3">
    <name type="scientific">Aspergillus uvarum CBS 121591</name>
    <dbReference type="NCBI Taxonomy" id="1448315"/>
    <lineage>
        <taxon>Eukaryota</taxon>
        <taxon>Fungi</taxon>
        <taxon>Dikarya</taxon>
        <taxon>Ascomycota</taxon>
        <taxon>Pezizomycotina</taxon>
        <taxon>Eurotiomycetes</taxon>
        <taxon>Eurotiomycetidae</taxon>
        <taxon>Eurotiales</taxon>
        <taxon>Aspergillaceae</taxon>
        <taxon>Aspergillus</taxon>
        <taxon>Aspergillus subgen. Circumdati</taxon>
    </lineage>
</organism>
<dbReference type="GeneID" id="37143972"/>
<dbReference type="VEuPathDB" id="FungiDB:BO82DRAFT_47479"/>
<keyword evidence="3" id="KW-1185">Reference proteome</keyword>
<protein>
    <submittedName>
        <fullName evidence="2">Uncharacterized protein</fullName>
    </submittedName>
</protein>
<feature type="compositionally biased region" description="Basic and acidic residues" evidence="1">
    <location>
        <begin position="176"/>
        <end position="187"/>
    </location>
</feature>
<proteinExistence type="predicted"/>
<name>A0A319CJ60_9EURO</name>
<feature type="region of interest" description="Disordered" evidence="1">
    <location>
        <begin position="164"/>
        <end position="187"/>
    </location>
</feature>
<dbReference type="AlphaFoldDB" id="A0A319CJ60"/>
<evidence type="ECO:0000313" key="3">
    <source>
        <dbReference type="Proteomes" id="UP000248340"/>
    </source>
</evidence>
<dbReference type="Proteomes" id="UP000248340">
    <property type="component" value="Unassembled WGS sequence"/>
</dbReference>
<accession>A0A319CJ60</accession>
<evidence type="ECO:0000313" key="2">
    <source>
        <dbReference type="EMBL" id="PYH83197.1"/>
    </source>
</evidence>
<evidence type="ECO:0000256" key="1">
    <source>
        <dbReference type="SAM" id="MobiDB-lite"/>
    </source>
</evidence>